<dbReference type="RefSeq" id="XP_009008684.1">
    <property type="nucleotide sequence ID" value="XM_009010436.1"/>
</dbReference>
<feature type="region of interest" description="Disordered" evidence="1">
    <location>
        <begin position="168"/>
        <end position="197"/>
    </location>
</feature>
<dbReference type="EMBL" id="KB095811">
    <property type="protein sequence ID" value="ESO11964.1"/>
    <property type="molecule type" value="Genomic_DNA"/>
</dbReference>
<keyword evidence="4" id="KW-1185">Reference proteome</keyword>
<dbReference type="HOGENOM" id="CLU_678391_0_0_1"/>
<evidence type="ECO:0000313" key="3">
    <source>
        <dbReference type="EnsemblMetazoa" id="HelroP158328"/>
    </source>
</evidence>
<reference evidence="4" key="1">
    <citation type="submission" date="2012-12" db="EMBL/GenBank/DDBJ databases">
        <authorList>
            <person name="Hellsten U."/>
            <person name="Grimwood J."/>
            <person name="Chapman J.A."/>
            <person name="Shapiro H."/>
            <person name="Aerts A."/>
            <person name="Otillar R.P."/>
            <person name="Terry A.Y."/>
            <person name="Boore J.L."/>
            <person name="Simakov O."/>
            <person name="Marletaz F."/>
            <person name="Cho S.-J."/>
            <person name="Edsinger-Gonzales E."/>
            <person name="Havlak P."/>
            <person name="Kuo D.-H."/>
            <person name="Larsson T."/>
            <person name="Lv J."/>
            <person name="Arendt D."/>
            <person name="Savage R."/>
            <person name="Osoegawa K."/>
            <person name="de Jong P."/>
            <person name="Lindberg D.R."/>
            <person name="Seaver E.C."/>
            <person name="Weisblat D.A."/>
            <person name="Putnam N.H."/>
            <person name="Grigoriev I.V."/>
            <person name="Rokhsar D.S."/>
        </authorList>
    </citation>
    <scope>NUCLEOTIDE SEQUENCE</scope>
</reference>
<reference evidence="2 4" key="2">
    <citation type="journal article" date="2013" name="Nature">
        <title>Insights into bilaterian evolution from three spiralian genomes.</title>
        <authorList>
            <person name="Simakov O."/>
            <person name="Marletaz F."/>
            <person name="Cho S.J."/>
            <person name="Edsinger-Gonzales E."/>
            <person name="Havlak P."/>
            <person name="Hellsten U."/>
            <person name="Kuo D.H."/>
            <person name="Larsson T."/>
            <person name="Lv J."/>
            <person name="Arendt D."/>
            <person name="Savage R."/>
            <person name="Osoegawa K."/>
            <person name="de Jong P."/>
            <person name="Grimwood J."/>
            <person name="Chapman J.A."/>
            <person name="Shapiro H."/>
            <person name="Aerts A."/>
            <person name="Otillar R.P."/>
            <person name="Terry A.Y."/>
            <person name="Boore J.L."/>
            <person name="Grigoriev I.V."/>
            <person name="Lindberg D.R."/>
            <person name="Seaver E.C."/>
            <person name="Weisblat D.A."/>
            <person name="Putnam N.H."/>
            <person name="Rokhsar D.S."/>
        </authorList>
    </citation>
    <scope>NUCLEOTIDE SEQUENCE</scope>
</reference>
<dbReference type="OrthoDB" id="414730at2759"/>
<name>T1EMN8_HELRO</name>
<organism evidence="3 4">
    <name type="scientific">Helobdella robusta</name>
    <name type="common">Californian leech</name>
    <dbReference type="NCBI Taxonomy" id="6412"/>
    <lineage>
        <taxon>Eukaryota</taxon>
        <taxon>Metazoa</taxon>
        <taxon>Spiralia</taxon>
        <taxon>Lophotrochozoa</taxon>
        <taxon>Annelida</taxon>
        <taxon>Clitellata</taxon>
        <taxon>Hirudinea</taxon>
        <taxon>Rhynchobdellida</taxon>
        <taxon>Glossiphoniidae</taxon>
        <taxon>Helobdella</taxon>
    </lineage>
</organism>
<feature type="compositionally biased region" description="Polar residues" evidence="1">
    <location>
        <begin position="186"/>
        <end position="195"/>
    </location>
</feature>
<dbReference type="CTD" id="20197838"/>
<proteinExistence type="predicted"/>
<evidence type="ECO:0000313" key="2">
    <source>
        <dbReference type="EMBL" id="ESO11964.1"/>
    </source>
</evidence>
<feature type="region of interest" description="Disordered" evidence="1">
    <location>
        <begin position="123"/>
        <end position="146"/>
    </location>
</feature>
<dbReference type="EMBL" id="AMQM01000011">
    <property type="status" value="NOT_ANNOTATED_CDS"/>
    <property type="molecule type" value="Genomic_DNA"/>
</dbReference>
<sequence>MAQIAFEQGQCETICNQCSEEISPALKLIKHDVNLLKIDVNFDIPRGPKKKDQRDKLRETIRYLGLVCEKNLSTELPTYQLYLCSMLNAAPRVHKSELNTTNNTNVNNVKSYSVAAGQKHASYSSDASSPKIVHPASSEISAPPSDEILKQGTQSLVDLNVVAAPARSSLSTPNNNINKNKSNSSGHEGSWSTVTSKKKKKYSPITVGSKQPESFKLSAAPLPPKKIVFGVGKLKSCVKEKILEHLETIGLTAAECVPVFKFSPTRPQPSTSIFYKIKYKLSLSALRTLCYTFIYPYLTYCITLWGNSPKSHLNNLILSQKRSIRSIFNLKPDSHTKPFFLAKKNLPLNFICLKLIQTSIKITGLKIWTELVPPYLRAIINLQHFKRFYTLNNEIEFKTSTDHEQD</sequence>
<dbReference type="GeneID" id="20197838"/>
<protein>
    <submittedName>
        <fullName evidence="2 3">Uncharacterized protein</fullName>
    </submittedName>
</protein>
<reference evidence="3" key="3">
    <citation type="submission" date="2015-06" db="UniProtKB">
        <authorList>
            <consortium name="EnsemblMetazoa"/>
        </authorList>
    </citation>
    <scope>IDENTIFICATION</scope>
</reference>
<dbReference type="EnsemblMetazoa" id="HelroT158328">
    <property type="protein sequence ID" value="HelroP158328"/>
    <property type="gene ID" value="HelroG158328"/>
</dbReference>
<dbReference type="KEGG" id="hro:HELRODRAFT_158328"/>
<dbReference type="Proteomes" id="UP000015101">
    <property type="component" value="Unassembled WGS sequence"/>
</dbReference>
<dbReference type="InParanoid" id="T1EMN8"/>
<evidence type="ECO:0000313" key="4">
    <source>
        <dbReference type="Proteomes" id="UP000015101"/>
    </source>
</evidence>
<evidence type="ECO:0000256" key="1">
    <source>
        <dbReference type="SAM" id="MobiDB-lite"/>
    </source>
</evidence>
<feature type="compositionally biased region" description="Low complexity" evidence="1">
    <location>
        <begin position="174"/>
        <end position="185"/>
    </location>
</feature>
<gene>
    <name evidence="3" type="primary">20197838</name>
    <name evidence="2" type="ORF">HELRODRAFT_158328</name>
</gene>
<accession>T1EMN8</accession>
<dbReference type="AlphaFoldDB" id="T1EMN8"/>